<keyword evidence="3" id="KW-1185">Reference proteome</keyword>
<dbReference type="OrthoDB" id="9798761at2"/>
<dbReference type="Pfam" id="PF03235">
    <property type="entry name" value="GmrSD_N"/>
    <property type="match status" value="1"/>
</dbReference>
<accession>A0A127VBX6</accession>
<dbReference type="AlphaFoldDB" id="A0A127VBX6"/>
<feature type="domain" description="GmrSD restriction endonucleases N-terminal" evidence="1">
    <location>
        <begin position="18"/>
        <end position="220"/>
    </location>
</feature>
<protein>
    <recommendedName>
        <fullName evidence="1">GmrSD restriction endonucleases N-terminal domain-containing protein</fullName>
    </recommendedName>
</protein>
<dbReference type="InterPro" id="IPR004919">
    <property type="entry name" value="GmrSD_N"/>
</dbReference>
<sequence length="644" mass="76453">MPSIQQELTVLGSKTFNLKELFTNNYFIIPDYQRGYSWETEHLEDLTKDILNITKIDGKHYTGTIVAAINESTSNTYELVDGQQRLTTLIIFLNEIYHYDPDLFKDIYPIFISRGTKGNERNVLTPNIETRKCFQYAIIQHQDFNAETKSHESIINASKYFKEFLRKDDVDPSVIYNTILTKLNFLFFTPEQNREIGIMFEVINNRGKQLSELEKIKNFFIYYATVHSRERLRKEINLRWSDIQISLSKAHRTSNDDENAFLRYCFIVFFKTSKDKSWYVYDECKELFNVKDCNEDYIDNAVDRMRDFVEFVALSAKHYSWFFNGDQFDIVYNGEIKTELTRCLTYLRSQPTYASIMPLYLSIMSRLDIPHQVVRLLNLLEVVNMRLYVLPDIFRRADSKQADMFEFAWEFFNDRNWNSENDPAITYYNQVAIKGDVFEWLFENLVQITDAFCPENRFIDNLELDYGESFNYYRWIGIRYFLSCYEEHIRSQKAKRSFEWKRLLTGKKNIGHNKNDQLSIEHIWASKNMEVEFPSDFHTKRRLGNFVLCGLSSNISLSNKNIPGKIAQLEELNGAGEGALDMIQVAELSKIFRLVDNEMTQRRKTKNYWREMADKICEQREEVFKKFALERWKLPNEKTTVINV</sequence>
<evidence type="ECO:0000259" key="1">
    <source>
        <dbReference type="Pfam" id="PF03235"/>
    </source>
</evidence>
<name>A0A127VBX6_9SPHI</name>
<proteinExistence type="predicted"/>
<organism evidence="2 3">
    <name type="scientific">Pedobacter cryoconitis</name>
    <dbReference type="NCBI Taxonomy" id="188932"/>
    <lineage>
        <taxon>Bacteria</taxon>
        <taxon>Pseudomonadati</taxon>
        <taxon>Bacteroidota</taxon>
        <taxon>Sphingobacteriia</taxon>
        <taxon>Sphingobacteriales</taxon>
        <taxon>Sphingobacteriaceae</taxon>
        <taxon>Pedobacter</taxon>
    </lineage>
</organism>
<reference evidence="2 3" key="1">
    <citation type="submission" date="2016-03" db="EMBL/GenBank/DDBJ databases">
        <title>Complete genome sequence of Pedobacter cryoconitis PAMC 27485.</title>
        <authorList>
            <person name="Lee J."/>
            <person name="Kim O.-S."/>
        </authorList>
    </citation>
    <scope>NUCLEOTIDE SEQUENCE [LARGE SCALE GENOMIC DNA]</scope>
    <source>
        <strain evidence="2 3">PAMC 27485</strain>
    </source>
</reference>
<dbReference type="RefSeq" id="WP_068399966.1">
    <property type="nucleotide sequence ID" value="NZ_CP014504.1"/>
</dbReference>
<evidence type="ECO:0000313" key="3">
    <source>
        <dbReference type="Proteomes" id="UP000071561"/>
    </source>
</evidence>
<evidence type="ECO:0000313" key="2">
    <source>
        <dbReference type="EMBL" id="AMP98902.1"/>
    </source>
</evidence>
<dbReference type="Proteomes" id="UP000071561">
    <property type="component" value="Chromosome"/>
</dbReference>
<dbReference type="PANTHER" id="PTHR35149">
    <property type="entry name" value="SLL5132 PROTEIN"/>
    <property type="match status" value="1"/>
</dbReference>
<dbReference type="PANTHER" id="PTHR35149:SF1">
    <property type="entry name" value="DUF5655 DOMAIN-CONTAINING PROTEIN"/>
    <property type="match status" value="1"/>
</dbReference>
<dbReference type="PATRIC" id="fig|188932.3.peg.2087"/>
<dbReference type="KEGG" id="pcm:AY601_1996"/>
<gene>
    <name evidence="2" type="ORF">AY601_1996</name>
</gene>
<dbReference type="EMBL" id="CP014504">
    <property type="protein sequence ID" value="AMP98902.1"/>
    <property type="molecule type" value="Genomic_DNA"/>
</dbReference>